<keyword evidence="2" id="KW-0472">Membrane</keyword>
<dbReference type="Pfam" id="PF24840">
    <property type="entry name" value="NTF2_SigF"/>
    <property type="match status" value="2"/>
</dbReference>
<feature type="domain" description="SigF-like NTF2-like" evidence="3">
    <location>
        <begin position="1"/>
        <end position="46"/>
    </location>
</feature>
<keyword evidence="2" id="KW-0812">Transmembrane</keyword>
<keyword evidence="5" id="KW-1185">Reference proteome</keyword>
<evidence type="ECO:0000313" key="4">
    <source>
        <dbReference type="EMBL" id="KAH7030881.1"/>
    </source>
</evidence>
<feature type="transmembrane region" description="Helical" evidence="2">
    <location>
        <begin position="255"/>
        <end position="280"/>
    </location>
</feature>
<feature type="region of interest" description="Disordered" evidence="1">
    <location>
        <begin position="145"/>
        <end position="181"/>
    </location>
</feature>
<accession>A0A9P8Y5U7</accession>
<dbReference type="PANTHER" id="PTHR35393:SF1">
    <property type="entry name" value="SNOAL-LIKE DOMAIN-CONTAINING PROTEIN"/>
    <property type="match status" value="1"/>
</dbReference>
<dbReference type="InterPro" id="IPR057514">
    <property type="entry name" value="NTF2_SigF"/>
</dbReference>
<evidence type="ECO:0000259" key="3">
    <source>
        <dbReference type="Pfam" id="PF24840"/>
    </source>
</evidence>
<dbReference type="Proteomes" id="UP000756346">
    <property type="component" value="Unassembled WGS sequence"/>
</dbReference>
<evidence type="ECO:0000256" key="2">
    <source>
        <dbReference type="SAM" id="Phobius"/>
    </source>
</evidence>
<feature type="region of interest" description="Disordered" evidence="1">
    <location>
        <begin position="195"/>
        <end position="222"/>
    </location>
</feature>
<dbReference type="AlphaFoldDB" id="A0A9P8Y5U7"/>
<sequence>MEDPTREIESVILSLTQGSRGEQEATLNTYFLPNAYFIHPFCRVPSFAFGGIDSDPREQQVTSPDPTHKLWPLNSRYLVQLVYQWYKILSPSIALVVDSAAFDAKAGLLYVTIRQTFTIWVVPFNLWQAKVKLVSVLELASLPAPEQQDGRHASASRSGENNNSSSSSNKNNASGEVKLEGNDGEAMPSFAQVAAPGPTPAHHNSTFTPSNTMVNGDRPSHSSSGSKKLYYIKGQEDHYQVDQWLKFVSPFGPLWFLWQLFATFLCVLGVAVLWPVSVVVDSRKQRRAGAKDKRG</sequence>
<dbReference type="OrthoDB" id="2344312at2759"/>
<dbReference type="GeneID" id="70177500"/>
<dbReference type="PANTHER" id="PTHR35393">
    <property type="entry name" value="CHROMOSOME 1, WHOLE GENOME SHOTGUN SEQUENCE"/>
    <property type="match status" value="1"/>
</dbReference>
<feature type="compositionally biased region" description="Polar residues" evidence="1">
    <location>
        <begin position="202"/>
        <end position="214"/>
    </location>
</feature>
<dbReference type="EMBL" id="JAGTJQ010000005">
    <property type="protein sequence ID" value="KAH7030881.1"/>
    <property type="molecule type" value="Genomic_DNA"/>
</dbReference>
<feature type="domain" description="SigF-like NTF2-like" evidence="3">
    <location>
        <begin position="74"/>
        <end position="141"/>
    </location>
</feature>
<reference evidence="4" key="1">
    <citation type="journal article" date="2021" name="Nat. Commun.">
        <title>Genetic determinants of endophytism in the Arabidopsis root mycobiome.</title>
        <authorList>
            <person name="Mesny F."/>
            <person name="Miyauchi S."/>
            <person name="Thiergart T."/>
            <person name="Pickel B."/>
            <person name="Atanasova L."/>
            <person name="Karlsson M."/>
            <person name="Huettel B."/>
            <person name="Barry K.W."/>
            <person name="Haridas S."/>
            <person name="Chen C."/>
            <person name="Bauer D."/>
            <person name="Andreopoulos W."/>
            <person name="Pangilinan J."/>
            <person name="LaButti K."/>
            <person name="Riley R."/>
            <person name="Lipzen A."/>
            <person name="Clum A."/>
            <person name="Drula E."/>
            <person name="Henrissat B."/>
            <person name="Kohler A."/>
            <person name="Grigoriev I.V."/>
            <person name="Martin F.M."/>
            <person name="Hacquard S."/>
        </authorList>
    </citation>
    <scope>NUCLEOTIDE SEQUENCE</scope>
    <source>
        <strain evidence="4">MPI-CAGE-CH-0230</strain>
    </source>
</reference>
<name>A0A9P8Y5U7_9PEZI</name>
<proteinExistence type="predicted"/>
<keyword evidence="2" id="KW-1133">Transmembrane helix</keyword>
<protein>
    <recommendedName>
        <fullName evidence="3">SigF-like NTF2-like domain-containing protein</fullName>
    </recommendedName>
</protein>
<feature type="compositionally biased region" description="Low complexity" evidence="1">
    <location>
        <begin position="153"/>
        <end position="174"/>
    </location>
</feature>
<evidence type="ECO:0000256" key="1">
    <source>
        <dbReference type="SAM" id="MobiDB-lite"/>
    </source>
</evidence>
<organism evidence="4 5">
    <name type="scientific">Microdochium trichocladiopsis</name>
    <dbReference type="NCBI Taxonomy" id="1682393"/>
    <lineage>
        <taxon>Eukaryota</taxon>
        <taxon>Fungi</taxon>
        <taxon>Dikarya</taxon>
        <taxon>Ascomycota</taxon>
        <taxon>Pezizomycotina</taxon>
        <taxon>Sordariomycetes</taxon>
        <taxon>Xylariomycetidae</taxon>
        <taxon>Xylariales</taxon>
        <taxon>Microdochiaceae</taxon>
        <taxon>Microdochium</taxon>
    </lineage>
</organism>
<evidence type="ECO:0000313" key="5">
    <source>
        <dbReference type="Proteomes" id="UP000756346"/>
    </source>
</evidence>
<gene>
    <name evidence="4" type="ORF">B0I36DRAFT_115412</name>
</gene>
<dbReference type="RefSeq" id="XP_046012561.1">
    <property type="nucleotide sequence ID" value="XM_046147954.1"/>
</dbReference>
<comment type="caution">
    <text evidence="4">The sequence shown here is derived from an EMBL/GenBank/DDBJ whole genome shotgun (WGS) entry which is preliminary data.</text>
</comment>